<protein>
    <recommendedName>
        <fullName evidence="4">Integrase catalytic domain-containing protein</fullName>
    </recommendedName>
</protein>
<dbReference type="InterPro" id="IPR012337">
    <property type="entry name" value="RNaseH-like_sf"/>
</dbReference>
<dbReference type="CDD" id="cd09272">
    <property type="entry name" value="RNase_HI_RT_Ty1"/>
    <property type="match status" value="2"/>
</dbReference>
<dbReference type="Pfam" id="PF22936">
    <property type="entry name" value="Pol_BBD"/>
    <property type="match status" value="1"/>
</dbReference>
<dbReference type="SUPFAM" id="SSF53098">
    <property type="entry name" value="Ribonuclease H-like"/>
    <property type="match status" value="1"/>
</dbReference>
<dbReference type="InterPro" id="IPR043502">
    <property type="entry name" value="DNA/RNA_pol_sf"/>
</dbReference>
<dbReference type="Pfam" id="PF25597">
    <property type="entry name" value="SH3_retrovirus"/>
    <property type="match status" value="1"/>
</dbReference>
<name>A0A0L6VIG6_9BASI</name>
<sequence>MSSADNIPQVLIKTENQKPPTTTLSNAMDKVSSTVLKTSIEGIPLLTNDNYSLWRVRVVNLLDLIGLKEQIVGDSKKELPSEDNKLLKSIIVAKLDSSVQTNEINIDTVIDHLRLHADNQDTRASGSGTRADPITLFTDSSKKCKRGAHNTLANHSQSNCWMLHPELRPAHQNNTSRTKTTVSSFHSSLSRSPHLFVLESGSSAHMVSNPALFHTLEYQELGLVQTSSANDSLQITGIGSIRLKNQYGEFFLNHVLLIPNLVVNLLSVFCLVLEEYKINFEKNSFEVRQYDNIKMTGNYIGNLPTLEFENCVLSSHLSSAEYLHKSLGHVSYHRLRKKLGVPLKIVNNCESCAAAKVTRASFKSIHLAASRPFQEIHLDLIGPIWPPSKRGHRYILTLVDSCTRFCAAIPIKTKSTVTEALPFLLDIEAKRFGYHPSILHSDRGSEFINSSMREYCKEHLIKQRTSDAYSPQQNGLAERFNRTILESMRTILQDSGIDKTHWDKIANKKSPFELFKNRTLPLSYFHPIGNRVSILILPEKTSSKLETKGELGVLIGYNEEFQSYHILTDSGRIVSTKNVRFLDYAPPVNKSTNWDLSIRPDKEELIEEPIPEPSEEFDTCSESPNSQAEILEEIVPAEPSTQLLRERTSQIKPTKYTYVSTDPTSFKKAMASEDKKKWMEGINDELDNIEHHEVWEDMYNTPESFLRTVWIFKTKPATLSSNERKKARLCIQGFNQIEGVDYGNTFAPTGKFTSLLMLLMFVVDKSLPIRQFDVKSAFLYAPLKENIYIKTPEGSHRKAPFLRLKKSLYGLKQAPANWFDTLTSWFIEINFHQSTSDPCLFIHNDKHTHIFFHVDDLLVVGNVDVFEALFLNRFPNSMAHDPDTLLGMDVKIKSDCITLSQLEFNLSQLLKRKRWNSQSSTSTTEHTRAFSTTYHVGQDRILRQQFQFCTKNLELTLRPNKLNPSQALQHFTDATWADDLETRLSRSGSICFWKACPVAWNSKKQKNITLSSTEAELNALSDGVQENQWIKFLAKELWNEKLQPSNFHVDNQGLIEKIEHFGSNSKTKHLDIKMKWLQDLRHKNEIQVTLIPSEDMIADTLTKSSCEKSLISILILPENTSSKLETKGEIGVLIGYNEELQSYHILTDSGRILSTKNVRFLDYAPPNQFLSLQKSLICDLSHQAYSTTERTDFSKAEILEEIVPAEPSTQLLRERTSQIKPTKYTYVSTDPTSFKKAMASEDKKKWMEGINDELDNIEHHEVWEDMYNTPESFLRTVWIFKTKPATLSSNERKKARLCIQGFNQIEGVDYGNTFAPTGKFTSLLMLLMFVVDKSLPIRQFDVKSAFLYAPLKENIYIKTPEGSHRKAPFLRLKKSLYGLKQAPANWFDTLTSWFIEINFHQSTSDPCLFIHNDKHTHIFFHVDDLLVVGNVDVFEALFLNRFPNSMAHDPDTLLGMDVKIKSDCITLSQVKLIEKGLNMLGMTDCKTVKTPLSVGIQLKPATEEEKMEFAKLNINYRTYTGILNYLSCRTRPDLAPAVSILSSFNQDPGMSHWKEIIHCWKYLQGTKNLELTLRPNKLNPSQALQHFTDATWADDLETRLSRSGSICFWKACPVAWNSKKQKNITLSSTEAELNALSDGVQENQWIKFLAKELWNEKLQPSNFHVDNQGLIEKIEHFGSNSKTKHLDIKMKWLQDLRHKNEIQVTLIPSEDMIADTLTKSSCEKSLSRLTERCFLVHYSPS</sequence>
<dbReference type="GO" id="GO:0003723">
    <property type="term" value="F:RNA binding"/>
    <property type="evidence" value="ECO:0007669"/>
    <property type="project" value="UniProtKB-KW"/>
</dbReference>
<organism evidence="5 6">
    <name type="scientific">Puccinia sorghi</name>
    <dbReference type="NCBI Taxonomy" id="27349"/>
    <lineage>
        <taxon>Eukaryota</taxon>
        <taxon>Fungi</taxon>
        <taxon>Dikarya</taxon>
        <taxon>Basidiomycota</taxon>
        <taxon>Pucciniomycotina</taxon>
        <taxon>Pucciniomycetes</taxon>
        <taxon>Pucciniales</taxon>
        <taxon>Pucciniaceae</taxon>
        <taxon>Puccinia</taxon>
    </lineage>
</organism>
<accession>A0A0L6VIG6</accession>
<evidence type="ECO:0000313" key="5">
    <source>
        <dbReference type="EMBL" id="KNZ60563.1"/>
    </source>
</evidence>
<keyword evidence="2" id="KW-0694">RNA-binding</keyword>
<dbReference type="Gene3D" id="3.30.420.10">
    <property type="entry name" value="Ribonuclease H-like superfamily/Ribonuclease H"/>
    <property type="match status" value="1"/>
</dbReference>
<evidence type="ECO:0000259" key="4">
    <source>
        <dbReference type="PROSITE" id="PS50994"/>
    </source>
</evidence>
<keyword evidence="1" id="KW-0378">Hydrolase</keyword>
<dbReference type="InterPro" id="IPR036397">
    <property type="entry name" value="RNaseH_sf"/>
</dbReference>
<keyword evidence="6" id="KW-1185">Reference proteome</keyword>
<dbReference type="GO" id="GO:0004190">
    <property type="term" value="F:aspartic-type endopeptidase activity"/>
    <property type="evidence" value="ECO:0007669"/>
    <property type="project" value="UniProtKB-KW"/>
</dbReference>
<evidence type="ECO:0000256" key="1">
    <source>
        <dbReference type="ARBA" id="ARBA00022750"/>
    </source>
</evidence>
<keyword evidence="1" id="KW-0064">Aspartyl protease</keyword>
<dbReference type="Pfam" id="PF00665">
    <property type="entry name" value="rve"/>
    <property type="match status" value="1"/>
</dbReference>
<dbReference type="GO" id="GO:0015074">
    <property type="term" value="P:DNA integration"/>
    <property type="evidence" value="ECO:0007669"/>
    <property type="project" value="InterPro"/>
</dbReference>
<dbReference type="InterPro" id="IPR013103">
    <property type="entry name" value="RVT_2"/>
</dbReference>
<reference evidence="5 6" key="1">
    <citation type="submission" date="2015-08" db="EMBL/GenBank/DDBJ databases">
        <title>Next Generation Sequencing and Analysis of the Genome of Puccinia sorghi L Schw, the Causal Agent of Maize Common Rust.</title>
        <authorList>
            <person name="Rochi L."/>
            <person name="Burguener G."/>
            <person name="Darino M."/>
            <person name="Turjanski A."/>
            <person name="Kreff E."/>
            <person name="Dieguez M.J."/>
            <person name="Sacco F."/>
        </authorList>
    </citation>
    <scope>NUCLEOTIDE SEQUENCE [LARGE SCALE GENOMIC DNA]</scope>
    <source>
        <strain evidence="5 6">RO10H11247</strain>
    </source>
</reference>
<dbReference type="PROSITE" id="PS50994">
    <property type="entry name" value="INTEGRASE"/>
    <property type="match status" value="1"/>
</dbReference>
<proteinExistence type="predicted"/>
<dbReference type="PANTHER" id="PTHR11439:SF483">
    <property type="entry name" value="PEPTIDE SYNTHASE GLIP-LIKE, PUTATIVE (AFU_ORTHOLOGUE AFUA_3G12920)-RELATED"/>
    <property type="match status" value="1"/>
</dbReference>
<gene>
    <name evidence="5" type="ORF">VP01_1536g6</name>
</gene>
<comment type="caution">
    <text evidence="5">The sequence shown here is derived from an EMBL/GenBank/DDBJ whole genome shotgun (WGS) entry which is preliminary data.</text>
</comment>
<evidence type="ECO:0000256" key="3">
    <source>
        <dbReference type="SAM" id="MobiDB-lite"/>
    </source>
</evidence>
<evidence type="ECO:0000313" key="6">
    <source>
        <dbReference type="Proteomes" id="UP000037035"/>
    </source>
</evidence>
<dbReference type="OrthoDB" id="4772102at2759"/>
<dbReference type="InterPro" id="IPR001584">
    <property type="entry name" value="Integrase_cat-core"/>
</dbReference>
<dbReference type="SUPFAM" id="SSF56672">
    <property type="entry name" value="DNA/RNA polymerases"/>
    <property type="match status" value="2"/>
</dbReference>
<dbReference type="VEuPathDB" id="FungiDB:VP01_1536g6"/>
<feature type="domain" description="Integrase catalytic" evidence="4">
    <location>
        <begin position="368"/>
        <end position="541"/>
    </location>
</feature>
<evidence type="ECO:0000256" key="2">
    <source>
        <dbReference type="ARBA" id="ARBA00022884"/>
    </source>
</evidence>
<dbReference type="Proteomes" id="UP000037035">
    <property type="component" value="Unassembled WGS sequence"/>
</dbReference>
<dbReference type="GO" id="GO:0005634">
    <property type="term" value="C:nucleus"/>
    <property type="evidence" value="ECO:0007669"/>
    <property type="project" value="UniProtKB-ARBA"/>
</dbReference>
<dbReference type="InterPro" id="IPR057670">
    <property type="entry name" value="SH3_retrovirus"/>
</dbReference>
<dbReference type="PANTHER" id="PTHR11439">
    <property type="entry name" value="GAG-POL-RELATED RETROTRANSPOSON"/>
    <property type="match status" value="1"/>
</dbReference>
<dbReference type="EMBL" id="LAVV01005964">
    <property type="protein sequence ID" value="KNZ60563.1"/>
    <property type="molecule type" value="Genomic_DNA"/>
</dbReference>
<keyword evidence="1" id="KW-0645">Protease</keyword>
<dbReference type="InterPro" id="IPR054722">
    <property type="entry name" value="PolX-like_BBD"/>
</dbReference>
<dbReference type="Pfam" id="PF07727">
    <property type="entry name" value="RVT_2"/>
    <property type="match status" value="2"/>
</dbReference>
<feature type="region of interest" description="Disordered" evidence="3">
    <location>
        <begin position="1"/>
        <end position="21"/>
    </location>
</feature>